<sequence>MAHKTNKEGDGTVGYTTPQKECKVCSRTVVTEVVNCSKCPSIIPPVVCAKTTSVLSSGGFQRCCGPKKTLSYDDMRELMDSLRRDIRGDINKSAVTLQNTFTKTTEALSKRLTVVEKDTSDLKMTVVDLKNTVTVNQMAVKTLTEDVKSLASTPAAQEVNILMEVEDRLLRRKNVIIFDVEESNNSAQPVREAEDLEKVKNICSSLKVPAIDCKCFRIDNFIKQIVHHLEKSFSSHHTM</sequence>
<protein>
    <submittedName>
        <fullName evidence="1">Uncharacterized protein</fullName>
    </submittedName>
</protein>
<evidence type="ECO:0000313" key="1">
    <source>
        <dbReference type="EMBL" id="KAH0563910.1"/>
    </source>
</evidence>
<reference evidence="1 2" key="1">
    <citation type="journal article" date="2021" name="J. Hered.">
        <title>A chromosome-level genome assembly of the parasitoid wasp, Cotesia glomerata (Hymenoptera: Braconidae).</title>
        <authorList>
            <person name="Pinto B.J."/>
            <person name="Weis J.J."/>
            <person name="Gamble T."/>
            <person name="Ode P.J."/>
            <person name="Paul R."/>
            <person name="Zaspel J.M."/>
        </authorList>
    </citation>
    <scope>NUCLEOTIDE SEQUENCE [LARGE SCALE GENOMIC DNA]</scope>
    <source>
        <strain evidence="1">CgM1</strain>
    </source>
</reference>
<proteinExistence type="predicted"/>
<gene>
    <name evidence="1" type="ORF">KQX54_008032</name>
</gene>
<dbReference type="Proteomes" id="UP000826195">
    <property type="component" value="Unassembled WGS sequence"/>
</dbReference>
<organism evidence="1 2">
    <name type="scientific">Cotesia glomerata</name>
    <name type="common">Lepidopteran parasitic wasp</name>
    <name type="synonym">Apanteles glomeratus</name>
    <dbReference type="NCBI Taxonomy" id="32391"/>
    <lineage>
        <taxon>Eukaryota</taxon>
        <taxon>Metazoa</taxon>
        <taxon>Ecdysozoa</taxon>
        <taxon>Arthropoda</taxon>
        <taxon>Hexapoda</taxon>
        <taxon>Insecta</taxon>
        <taxon>Pterygota</taxon>
        <taxon>Neoptera</taxon>
        <taxon>Endopterygota</taxon>
        <taxon>Hymenoptera</taxon>
        <taxon>Apocrita</taxon>
        <taxon>Ichneumonoidea</taxon>
        <taxon>Braconidae</taxon>
        <taxon>Microgastrinae</taxon>
        <taxon>Cotesia</taxon>
    </lineage>
</organism>
<dbReference type="EMBL" id="JAHXZJ010000002">
    <property type="protein sequence ID" value="KAH0563910.1"/>
    <property type="molecule type" value="Genomic_DNA"/>
</dbReference>
<accession>A0AAV7J246</accession>
<comment type="caution">
    <text evidence="1">The sequence shown here is derived from an EMBL/GenBank/DDBJ whole genome shotgun (WGS) entry which is preliminary data.</text>
</comment>
<name>A0AAV7J246_COTGL</name>
<keyword evidence="2" id="KW-1185">Reference proteome</keyword>
<evidence type="ECO:0000313" key="2">
    <source>
        <dbReference type="Proteomes" id="UP000826195"/>
    </source>
</evidence>
<dbReference type="AlphaFoldDB" id="A0AAV7J246"/>